<dbReference type="InterPro" id="IPR012675">
    <property type="entry name" value="Beta-grasp_dom_sf"/>
</dbReference>
<proteinExistence type="predicted"/>
<protein>
    <submittedName>
        <fullName evidence="1">Sulfur carrier protein ThiS</fullName>
    </submittedName>
</protein>
<name>A0ABV3S0G4_9LACO</name>
<dbReference type="RefSeq" id="WP_367973338.1">
    <property type="nucleotide sequence ID" value="NZ_JBFPEQ010000001.1"/>
</dbReference>
<dbReference type="InterPro" id="IPR003749">
    <property type="entry name" value="ThiS/MoaD-like"/>
</dbReference>
<comment type="caution">
    <text evidence="1">The sequence shown here is derived from an EMBL/GenBank/DDBJ whole genome shotgun (WGS) entry which is preliminary data.</text>
</comment>
<dbReference type="Pfam" id="PF02597">
    <property type="entry name" value="ThiS"/>
    <property type="match status" value="1"/>
</dbReference>
<dbReference type="NCBIfam" id="TIGR01683">
    <property type="entry name" value="thiS"/>
    <property type="match status" value="1"/>
</dbReference>
<evidence type="ECO:0000313" key="2">
    <source>
        <dbReference type="Proteomes" id="UP001556617"/>
    </source>
</evidence>
<dbReference type="SUPFAM" id="SSF54285">
    <property type="entry name" value="MoaD/ThiS"/>
    <property type="match status" value="1"/>
</dbReference>
<evidence type="ECO:0000313" key="1">
    <source>
        <dbReference type="EMBL" id="MEX0379937.1"/>
    </source>
</evidence>
<dbReference type="InterPro" id="IPR010035">
    <property type="entry name" value="Thi_S"/>
</dbReference>
<organism evidence="1 2">
    <name type="scientific">Leuconostoc aquikimchii</name>
    <dbReference type="NCBI Taxonomy" id="3236804"/>
    <lineage>
        <taxon>Bacteria</taxon>
        <taxon>Bacillati</taxon>
        <taxon>Bacillota</taxon>
        <taxon>Bacilli</taxon>
        <taxon>Lactobacillales</taxon>
        <taxon>Lactobacillaceae</taxon>
        <taxon>Leuconostoc</taxon>
    </lineage>
</organism>
<dbReference type="InterPro" id="IPR016155">
    <property type="entry name" value="Mopterin_synth/thiamin_S_b"/>
</dbReference>
<dbReference type="Gene3D" id="3.10.20.30">
    <property type="match status" value="1"/>
</dbReference>
<dbReference type="Proteomes" id="UP001556617">
    <property type="component" value="Unassembled WGS sequence"/>
</dbReference>
<dbReference type="PANTHER" id="PTHR34472:SF1">
    <property type="entry name" value="SULFUR CARRIER PROTEIN THIS"/>
    <property type="match status" value="1"/>
</dbReference>
<sequence length="66" mass="7100">MITVNGKTNTVAHAGQSILELLSLLEVQTARVVVERNGAIVTRETYDSLLLEDQDDIEVISFVGGG</sequence>
<reference evidence="1 2" key="1">
    <citation type="submission" date="2024-07" db="EMBL/GenBank/DDBJ databases">
        <authorList>
            <person name="Yun M."/>
        </authorList>
    </citation>
    <scope>NUCLEOTIDE SEQUENCE [LARGE SCALE GENOMIC DNA]</scope>
    <source>
        <strain evidence="1 2">MS01</strain>
    </source>
</reference>
<dbReference type="EMBL" id="JBFPER010000001">
    <property type="protein sequence ID" value="MEX0379937.1"/>
    <property type="molecule type" value="Genomic_DNA"/>
</dbReference>
<accession>A0ABV3S0G4</accession>
<gene>
    <name evidence="1" type="primary">thiS</name>
    <name evidence="1" type="ORF">AB3K24_00980</name>
</gene>
<keyword evidence="2" id="KW-1185">Reference proteome</keyword>
<dbReference type="CDD" id="cd00565">
    <property type="entry name" value="Ubl_ThiS"/>
    <property type="match status" value="1"/>
</dbReference>
<dbReference type="PANTHER" id="PTHR34472">
    <property type="entry name" value="SULFUR CARRIER PROTEIN THIS"/>
    <property type="match status" value="1"/>
</dbReference>